<reference evidence="2 3" key="1">
    <citation type="submission" date="2017-03" db="EMBL/GenBank/DDBJ databases">
        <title>Complete genome sequence of Blastomonas fulva degrading microcsystin LR.</title>
        <authorList>
            <person name="Lee H.-g."/>
            <person name="Jin L."/>
            <person name="oh H.-M."/>
        </authorList>
    </citation>
    <scope>NUCLEOTIDE SEQUENCE [LARGE SCALE GENOMIC DNA]</scope>
    <source>
        <strain evidence="2 3">T2</strain>
    </source>
</reference>
<name>A0ABM6M681_9SPHN</name>
<evidence type="ECO:0000313" key="2">
    <source>
        <dbReference type="EMBL" id="ASR51418.1"/>
    </source>
</evidence>
<organism evidence="2 3">
    <name type="scientific">Blastomonas fulva</name>
    <dbReference type="NCBI Taxonomy" id="1550728"/>
    <lineage>
        <taxon>Bacteria</taxon>
        <taxon>Pseudomonadati</taxon>
        <taxon>Pseudomonadota</taxon>
        <taxon>Alphaproteobacteria</taxon>
        <taxon>Sphingomonadales</taxon>
        <taxon>Sphingomonadaceae</taxon>
        <taxon>Blastomonas</taxon>
    </lineage>
</organism>
<feature type="domain" description="SnoaL-like" evidence="1">
    <location>
        <begin position="12"/>
        <end position="110"/>
    </location>
</feature>
<gene>
    <name evidence="2" type="ORF">B5J99_08025</name>
</gene>
<dbReference type="InterPro" id="IPR037401">
    <property type="entry name" value="SnoaL-like"/>
</dbReference>
<dbReference type="InterPro" id="IPR032710">
    <property type="entry name" value="NTF2-like_dom_sf"/>
</dbReference>
<protein>
    <recommendedName>
        <fullName evidence="1">SnoaL-like domain-containing protein</fullName>
    </recommendedName>
</protein>
<proteinExistence type="predicted"/>
<sequence>MLRKALGDRIDRDARSFPDMMDEHAVMEFPYALPDLPDRLDGREAVARHLEGLGGLIAFDRMGEPTVHPTTDPAVVIIEFEGFGRGVATGAPYDQRYISVIRTENGRIVLYRDYWNPIAVLRATKGAAFVDALVGGGAGHE</sequence>
<accession>A0ABM6M681</accession>
<evidence type="ECO:0000313" key="3">
    <source>
        <dbReference type="Proteomes" id="UP000258016"/>
    </source>
</evidence>
<dbReference type="Pfam" id="PF12680">
    <property type="entry name" value="SnoaL_2"/>
    <property type="match status" value="1"/>
</dbReference>
<dbReference type="Gene3D" id="3.10.450.50">
    <property type="match status" value="1"/>
</dbReference>
<keyword evidence="3" id="KW-1185">Reference proteome</keyword>
<dbReference type="SUPFAM" id="SSF54427">
    <property type="entry name" value="NTF2-like"/>
    <property type="match status" value="1"/>
</dbReference>
<evidence type="ECO:0000259" key="1">
    <source>
        <dbReference type="Pfam" id="PF12680"/>
    </source>
</evidence>
<dbReference type="EMBL" id="CP020083">
    <property type="protein sequence ID" value="ASR51418.1"/>
    <property type="molecule type" value="Genomic_DNA"/>
</dbReference>
<dbReference type="Proteomes" id="UP000258016">
    <property type="component" value="Chromosome"/>
</dbReference>